<name>A0ABN6Z845_9BACE</name>
<keyword evidence="1" id="KW-0812">Transmembrane</keyword>
<feature type="transmembrane region" description="Helical" evidence="1">
    <location>
        <begin position="112"/>
        <end position="134"/>
    </location>
</feature>
<proteinExistence type="predicted"/>
<dbReference type="EMBL" id="AP028055">
    <property type="protein sequence ID" value="BEG98501.1"/>
    <property type="molecule type" value="Genomic_DNA"/>
</dbReference>
<keyword evidence="1" id="KW-0472">Membrane</keyword>
<keyword evidence="3" id="KW-1185">Reference proteome</keyword>
<organism evidence="2 3">
    <name type="scientific">Bacteroides sedimenti</name>
    <dbReference type="NCBI Taxonomy" id="2136147"/>
    <lineage>
        <taxon>Bacteria</taxon>
        <taxon>Pseudomonadati</taxon>
        <taxon>Bacteroidota</taxon>
        <taxon>Bacteroidia</taxon>
        <taxon>Bacteroidales</taxon>
        <taxon>Bacteroidaceae</taxon>
        <taxon>Bacteroides</taxon>
    </lineage>
</organism>
<feature type="transmembrane region" description="Helical" evidence="1">
    <location>
        <begin position="7"/>
        <end position="29"/>
    </location>
</feature>
<accession>A0ABN6Z845</accession>
<dbReference type="InterPro" id="IPR025635">
    <property type="entry name" value="DUF4293"/>
</dbReference>
<evidence type="ECO:0000256" key="1">
    <source>
        <dbReference type="SAM" id="Phobius"/>
    </source>
</evidence>
<sequence>MIQRIQTVYLLLVAALLTITIFIPVGSFIDTNGLTYPFTPLNITLPSAGLNYTPWGQLAILILAAMIAFATIFLFKNRKLQMRMCVFNSLIIAGYYLVYLMFILMTKGSSNVSFQFSFGLCLPVISLILTYLAFRSIRKDDAMVKAADRIR</sequence>
<keyword evidence="1" id="KW-1133">Transmembrane helix</keyword>
<evidence type="ECO:0000313" key="3">
    <source>
        <dbReference type="Proteomes" id="UP001496674"/>
    </source>
</evidence>
<feature type="transmembrane region" description="Helical" evidence="1">
    <location>
        <begin position="55"/>
        <end position="75"/>
    </location>
</feature>
<evidence type="ECO:0000313" key="2">
    <source>
        <dbReference type="EMBL" id="BEG98501.1"/>
    </source>
</evidence>
<dbReference type="Proteomes" id="UP001496674">
    <property type="component" value="Chromosome"/>
</dbReference>
<feature type="transmembrane region" description="Helical" evidence="1">
    <location>
        <begin position="87"/>
        <end position="106"/>
    </location>
</feature>
<protein>
    <submittedName>
        <fullName evidence="2">Membrane protein</fullName>
    </submittedName>
</protein>
<gene>
    <name evidence="2" type="ORF">BSYN_07660</name>
</gene>
<dbReference type="RefSeq" id="WP_353333480.1">
    <property type="nucleotide sequence ID" value="NZ_AP028055.1"/>
</dbReference>
<dbReference type="Pfam" id="PF14126">
    <property type="entry name" value="DUF4293"/>
    <property type="match status" value="1"/>
</dbReference>
<reference evidence="2 3" key="1">
    <citation type="submission" date="2023-04" db="EMBL/GenBank/DDBJ databases">
        <title>Draft genome sequence of acteroides sedimenti strain YN3PY1.</title>
        <authorList>
            <person name="Yoshida N."/>
        </authorList>
    </citation>
    <scope>NUCLEOTIDE SEQUENCE [LARGE SCALE GENOMIC DNA]</scope>
    <source>
        <strain evidence="2 3">YN3PY1</strain>
    </source>
</reference>